<reference evidence="1 2" key="1">
    <citation type="journal article" date="2018" name="Nat. Genet.">
        <title>The Rosa genome provides new insights in the design of modern roses.</title>
        <authorList>
            <person name="Bendahmane M."/>
        </authorList>
    </citation>
    <scope>NUCLEOTIDE SEQUENCE [LARGE SCALE GENOMIC DNA]</scope>
    <source>
        <strain evidence="2">cv. Old Blush</strain>
    </source>
</reference>
<dbReference type="Gramene" id="PRQ22823">
    <property type="protein sequence ID" value="PRQ22823"/>
    <property type="gene ID" value="RchiOBHm_Chr6g0254431"/>
</dbReference>
<protein>
    <submittedName>
        <fullName evidence="1">Uncharacterized protein</fullName>
    </submittedName>
</protein>
<evidence type="ECO:0000313" key="1">
    <source>
        <dbReference type="EMBL" id="PRQ22823.1"/>
    </source>
</evidence>
<keyword evidence="2" id="KW-1185">Reference proteome</keyword>
<gene>
    <name evidence="1" type="ORF">RchiOBHm_Chr6g0254431</name>
</gene>
<evidence type="ECO:0000313" key="2">
    <source>
        <dbReference type="Proteomes" id="UP000238479"/>
    </source>
</evidence>
<dbReference type="EMBL" id="PDCK01000044">
    <property type="protein sequence ID" value="PRQ22823.1"/>
    <property type="molecule type" value="Genomic_DNA"/>
</dbReference>
<accession>A0A2P6PLL3</accession>
<name>A0A2P6PLL3_ROSCH</name>
<sequence length="74" mass="8369">MMSVPSPHRSDPREESPWYRRSSPVWISICGRVLSQGLVFCFMRRGHGSVVDHRQWLVLDRGSEGSVVKVGGTE</sequence>
<comment type="caution">
    <text evidence="1">The sequence shown here is derived from an EMBL/GenBank/DDBJ whole genome shotgun (WGS) entry which is preliminary data.</text>
</comment>
<dbReference type="AlphaFoldDB" id="A0A2P6PLL3"/>
<dbReference type="Proteomes" id="UP000238479">
    <property type="component" value="Chromosome 6"/>
</dbReference>
<organism evidence="1 2">
    <name type="scientific">Rosa chinensis</name>
    <name type="common">China rose</name>
    <dbReference type="NCBI Taxonomy" id="74649"/>
    <lineage>
        <taxon>Eukaryota</taxon>
        <taxon>Viridiplantae</taxon>
        <taxon>Streptophyta</taxon>
        <taxon>Embryophyta</taxon>
        <taxon>Tracheophyta</taxon>
        <taxon>Spermatophyta</taxon>
        <taxon>Magnoliopsida</taxon>
        <taxon>eudicotyledons</taxon>
        <taxon>Gunneridae</taxon>
        <taxon>Pentapetalae</taxon>
        <taxon>rosids</taxon>
        <taxon>fabids</taxon>
        <taxon>Rosales</taxon>
        <taxon>Rosaceae</taxon>
        <taxon>Rosoideae</taxon>
        <taxon>Rosoideae incertae sedis</taxon>
        <taxon>Rosa</taxon>
    </lineage>
</organism>
<proteinExistence type="predicted"/>